<feature type="compositionally biased region" description="Basic and acidic residues" evidence="1">
    <location>
        <begin position="50"/>
        <end position="72"/>
    </location>
</feature>
<sequence>MAPLLPPPHEDLGVAVSVNAAVPSQEVPVVASSSAQVADSDSEPELDWLIPKDETDGADGETEHADVDEGRDMLPAQTAPSDEGPLLPLLKLPMEILGNIADEMDTIDFANLLRVNLQLKKTLLLGYMKRVGLIRGSSKIRIQGEFPLSAIRLLCDLPPFHLSKSSLDCELYFINHFPTAISRFLQNQPQITRVRIQYTEHYSVFITHPRLPRALQHTLTSLGPYFGYLDVDSTLGDEPSGRSDLPKQTDIAYLPQQVPPMNNMTCLRWIRLPVSCLIFDPVCQLFLSLLSTRTDTTLLVSNISSAEELNELLVKLPTSSIGYLALLYIGSKRPVVPDSAFLKFTNLHTFWFYHPYFDDIEPVALHLPPLRTLTLTPCFSTISMTDSSTLKEVHLTPCSFYDTSIQRTSRFSSTSPHP</sequence>
<dbReference type="PROSITE" id="PS50181">
    <property type="entry name" value="FBOX"/>
    <property type="match status" value="1"/>
</dbReference>
<evidence type="ECO:0000313" key="3">
    <source>
        <dbReference type="EMBL" id="RXW18041.1"/>
    </source>
</evidence>
<feature type="domain" description="F-box" evidence="2">
    <location>
        <begin position="86"/>
        <end position="131"/>
    </location>
</feature>
<accession>A0A4Q2DG77</accession>
<comment type="caution">
    <text evidence="3">The sequence shown here is derived from an EMBL/GenBank/DDBJ whole genome shotgun (WGS) entry which is preliminary data.</text>
</comment>
<dbReference type="Proteomes" id="UP000290288">
    <property type="component" value="Unassembled WGS sequence"/>
</dbReference>
<keyword evidence="4" id="KW-1185">Reference proteome</keyword>
<feature type="region of interest" description="Disordered" evidence="1">
    <location>
        <begin position="30"/>
        <end position="80"/>
    </location>
</feature>
<dbReference type="EMBL" id="SDEE01000294">
    <property type="protein sequence ID" value="RXW18041.1"/>
    <property type="molecule type" value="Genomic_DNA"/>
</dbReference>
<dbReference type="AlphaFoldDB" id="A0A4Q2DG77"/>
<gene>
    <name evidence="3" type="ORF">EST38_g7818</name>
</gene>
<dbReference type="OrthoDB" id="10454030at2759"/>
<evidence type="ECO:0000313" key="4">
    <source>
        <dbReference type="Proteomes" id="UP000290288"/>
    </source>
</evidence>
<name>A0A4Q2DG77_9AGAR</name>
<evidence type="ECO:0000259" key="2">
    <source>
        <dbReference type="PROSITE" id="PS50181"/>
    </source>
</evidence>
<dbReference type="InterPro" id="IPR001810">
    <property type="entry name" value="F-box_dom"/>
</dbReference>
<evidence type="ECO:0000256" key="1">
    <source>
        <dbReference type="SAM" id="MobiDB-lite"/>
    </source>
</evidence>
<reference evidence="3 4" key="1">
    <citation type="submission" date="2019-01" db="EMBL/GenBank/DDBJ databases">
        <title>Draft genome sequence of Psathyrella aberdarensis IHI B618.</title>
        <authorList>
            <person name="Buettner E."/>
            <person name="Kellner H."/>
        </authorList>
    </citation>
    <scope>NUCLEOTIDE SEQUENCE [LARGE SCALE GENOMIC DNA]</scope>
    <source>
        <strain evidence="3 4">IHI B618</strain>
    </source>
</reference>
<protein>
    <recommendedName>
        <fullName evidence="2">F-box domain-containing protein</fullName>
    </recommendedName>
</protein>
<proteinExistence type="predicted"/>
<feature type="compositionally biased region" description="Low complexity" evidence="1">
    <location>
        <begin position="30"/>
        <end position="39"/>
    </location>
</feature>
<organism evidence="3 4">
    <name type="scientific">Candolleomyces aberdarensis</name>
    <dbReference type="NCBI Taxonomy" id="2316362"/>
    <lineage>
        <taxon>Eukaryota</taxon>
        <taxon>Fungi</taxon>
        <taxon>Dikarya</taxon>
        <taxon>Basidiomycota</taxon>
        <taxon>Agaricomycotina</taxon>
        <taxon>Agaricomycetes</taxon>
        <taxon>Agaricomycetidae</taxon>
        <taxon>Agaricales</taxon>
        <taxon>Agaricineae</taxon>
        <taxon>Psathyrellaceae</taxon>
        <taxon>Candolleomyces</taxon>
    </lineage>
</organism>